<evidence type="ECO:0000313" key="10">
    <source>
        <dbReference type="EMBL" id="SFQ16140.1"/>
    </source>
</evidence>
<feature type="signal peptide" evidence="8">
    <location>
        <begin position="1"/>
        <end position="25"/>
    </location>
</feature>
<dbReference type="InterPro" id="IPR001258">
    <property type="entry name" value="NHL_repeat"/>
</dbReference>
<proteinExistence type="predicted"/>
<dbReference type="InterPro" id="IPR050952">
    <property type="entry name" value="TRIM-NHL_E3_ligases"/>
</dbReference>
<evidence type="ECO:0000313" key="11">
    <source>
        <dbReference type="Proteomes" id="UP000198577"/>
    </source>
</evidence>
<feature type="transmembrane region" description="Helical" evidence="7">
    <location>
        <begin position="671"/>
        <end position="696"/>
    </location>
</feature>
<dbReference type="GO" id="GO:0008270">
    <property type="term" value="F:zinc ion binding"/>
    <property type="evidence" value="ECO:0007669"/>
    <property type="project" value="UniProtKB-KW"/>
</dbReference>
<dbReference type="InterPro" id="IPR011042">
    <property type="entry name" value="6-blade_b-propeller_TolB-like"/>
</dbReference>
<dbReference type="STRING" id="937334.SAMN05444406_1155"/>
<dbReference type="SUPFAM" id="SSF48452">
    <property type="entry name" value="TPR-like"/>
    <property type="match status" value="1"/>
</dbReference>
<keyword evidence="8" id="KW-0732">Signal</keyword>
<name>A0A1I5W8R6_9FIRM</name>
<feature type="repeat" description="NHL" evidence="6">
    <location>
        <begin position="61"/>
        <end position="93"/>
    </location>
</feature>
<protein>
    <submittedName>
        <fullName evidence="10">NHL repeat-containing protein</fullName>
    </submittedName>
</protein>
<dbReference type="CDD" id="cd05819">
    <property type="entry name" value="NHL"/>
    <property type="match status" value="1"/>
</dbReference>
<evidence type="ECO:0000256" key="8">
    <source>
        <dbReference type="SAM" id="SignalP"/>
    </source>
</evidence>
<evidence type="ECO:0000256" key="7">
    <source>
        <dbReference type="SAM" id="Phobius"/>
    </source>
</evidence>
<dbReference type="Gene3D" id="2.120.10.30">
    <property type="entry name" value="TolB, C-terminal domain"/>
    <property type="match status" value="2"/>
</dbReference>
<keyword evidence="2 7" id="KW-0812">Transmembrane</keyword>
<feature type="transmembrane region" description="Helical" evidence="7">
    <location>
        <begin position="468"/>
        <end position="486"/>
    </location>
</feature>
<feature type="chain" id="PRO_5011647869" evidence="8">
    <location>
        <begin position="26"/>
        <end position="703"/>
    </location>
</feature>
<feature type="domain" description="Yip1" evidence="9">
    <location>
        <begin position="508"/>
        <end position="676"/>
    </location>
</feature>
<evidence type="ECO:0000256" key="2">
    <source>
        <dbReference type="ARBA" id="ARBA00022692"/>
    </source>
</evidence>
<dbReference type="Proteomes" id="UP000198577">
    <property type="component" value="Unassembled WGS sequence"/>
</dbReference>
<evidence type="ECO:0000259" key="9">
    <source>
        <dbReference type="Pfam" id="PF04893"/>
    </source>
</evidence>
<feature type="transmembrane region" description="Helical" evidence="7">
    <location>
        <begin position="628"/>
        <end position="651"/>
    </location>
</feature>
<reference evidence="10 11" key="1">
    <citation type="submission" date="2016-10" db="EMBL/GenBank/DDBJ databases">
        <authorList>
            <person name="de Groot N.N."/>
        </authorList>
    </citation>
    <scope>NUCLEOTIDE SEQUENCE [LARGE SCALE GENOMIC DNA]</scope>
    <source>
        <strain evidence="10 11">DSM 20678</strain>
    </source>
</reference>
<dbReference type="RefSeq" id="WP_025746838.1">
    <property type="nucleotide sequence ID" value="NZ_FOXR01000015.1"/>
</dbReference>
<evidence type="ECO:0000256" key="3">
    <source>
        <dbReference type="ARBA" id="ARBA00022737"/>
    </source>
</evidence>
<feature type="transmembrane region" description="Helical" evidence="7">
    <location>
        <begin position="564"/>
        <end position="588"/>
    </location>
</feature>
<evidence type="ECO:0000256" key="4">
    <source>
        <dbReference type="ARBA" id="ARBA00022989"/>
    </source>
</evidence>
<dbReference type="AlphaFoldDB" id="A0A1I5W8R6"/>
<dbReference type="Pfam" id="PF04893">
    <property type="entry name" value="Yip1"/>
    <property type="match status" value="1"/>
</dbReference>
<dbReference type="GO" id="GO:0016020">
    <property type="term" value="C:membrane"/>
    <property type="evidence" value="ECO:0007669"/>
    <property type="project" value="UniProtKB-SubCell"/>
</dbReference>
<dbReference type="PANTHER" id="PTHR24104">
    <property type="entry name" value="E3 UBIQUITIN-PROTEIN LIGASE NHLRC1-RELATED"/>
    <property type="match status" value="1"/>
</dbReference>
<dbReference type="PROSITE" id="PS51125">
    <property type="entry name" value="NHL"/>
    <property type="match status" value="2"/>
</dbReference>
<keyword evidence="5 7" id="KW-0472">Membrane</keyword>
<feature type="transmembrane region" description="Helical" evidence="7">
    <location>
        <begin position="526"/>
        <end position="544"/>
    </location>
</feature>
<dbReference type="PANTHER" id="PTHR24104:SF25">
    <property type="entry name" value="PROTEIN LIN-41"/>
    <property type="match status" value="1"/>
</dbReference>
<dbReference type="InterPro" id="IPR011990">
    <property type="entry name" value="TPR-like_helical_dom_sf"/>
</dbReference>
<sequence length="703" mass="79205">MRVKMHCLLAVLLCLLIFPPEFASAAPAYESYTYDYWGNVVYAPHAYLPENIIDGSTLGIGDLNTPSDLFVSRDGRVYIADSGNNRIIVTDKNWNVLAEIKSFENNGKSDTFKNPQGLYVTKDGHIYVADTDNGRLVELGPSGEFIREIGPPKADIIPADFVYKPMKLVLDEAKRIYVIAQNVNQGIIELNADGSFQGYMGASRVIPNIADYIWKMISTREQRAGMVLFVPTEYNNIYIDDEGFLYVTTSALSDSDIQNAINFRSADDRVAPVRRLNLTGTDVLRRRGFFPPVGDIRFPYIGSVRGASMLVDVVVDSTTGIYSVLDRKRGRIFTYDNDGNLLYVFGGIGEQVGTFKSPAAIERLGGKILVLDSKLNNITVFSITEYGSLINEALYLHHTGKYEEASDKWRQVLRYNSNYELAYIGLGKSLLRQDRFAEAMECFRLGNKRDLYSKAFQHYRKKTVEQNFGWIVGGIVLATAAVWLISKYRDKIFKRGNKLLDSLGYAFYVIFHPFDGFWALKHEKRGSLPAAGIIIVLLVVTFVLRRQLTGFIFNTNDPKRLNLFIEISSVMIPYGLWCIANWCLTTLMDGEGSFTDIIITTAYATVPLILINLLLIPFSHIITAEEGAFYTFFAQLAVFWCGLLIVLGTMITHQYTMRKTIGTSVLTIVGMGLITFIGLLVFDLLQQIITFVYTIYREIAFRL</sequence>
<dbReference type="EMBL" id="FOXR01000015">
    <property type="protein sequence ID" value="SFQ16140.1"/>
    <property type="molecule type" value="Genomic_DNA"/>
</dbReference>
<evidence type="ECO:0000256" key="6">
    <source>
        <dbReference type="PROSITE-ProRule" id="PRU00504"/>
    </source>
</evidence>
<accession>A0A1I5W8R6</accession>
<gene>
    <name evidence="10" type="ORF">SAMN05444406_1155</name>
</gene>
<evidence type="ECO:0000256" key="1">
    <source>
        <dbReference type="ARBA" id="ARBA00004141"/>
    </source>
</evidence>
<feature type="repeat" description="NHL" evidence="6">
    <location>
        <begin position="100"/>
        <end position="142"/>
    </location>
</feature>
<dbReference type="InterPro" id="IPR006977">
    <property type="entry name" value="Yip1_dom"/>
</dbReference>
<organism evidence="10 11">
    <name type="scientific">Caldicoprobacter faecalis</name>
    <dbReference type="NCBI Taxonomy" id="937334"/>
    <lineage>
        <taxon>Bacteria</taxon>
        <taxon>Bacillati</taxon>
        <taxon>Bacillota</taxon>
        <taxon>Clostridia</taxon>
        <taxon>Caldicoprobacterales</taxon>
        <taxon>Caldicoprobacteraceae</taxon>
        <taxon>Caldicoprobacter</taxon>
    </lineage>
</organism>
<keyword evidence="11" id="KW-1185">Reference proteome</keyword>
<comment type="subcellular location">
    <subcellularLocation>
        <location evidence="1">Membrane</location>
        <topology evidence="1">Multi-pass membrane protein</topology>
    </subcellularLocation>
</comment>
<dbReference type="OrthoDB" id="9799230at2"/>
<dbReference type="Gene3D" id="1.25.40.10">
    <property type="entry name" value="Tetratricopeptide repeat domain"/>
    <property type="match status" value="1"/>
</dbReference>
<feature type="transmembrane region" description="Helical" evidence="7">
    <location>
        <begin position="594"/>
        <end position="616"/>
    </location>
</feature>
<keyword evidence="3" id="KW-0677">Repeat</keyword>
<keyword evidence="4 7" id="KW-1133">Transmembrane helix</keyword>
<dbReference type="Pfam" id="PF01436">
    <property type="entry name" value="NHL"/>
    <property type="match status" value="2"/>
</dbReference>
<evidence type="ECO:0000256" key="5">
    <source>
        <dbReference type="ARBA" id="ARBA00023136"/>
    </source>
</evidence>
<dbReference type="SUPFAM" id="SSF101898">
    <property type="entry name" value="NHL repeat"/>
    <property type="match status" value="1"/>
</dbReference>